<accession>A0A2N9L7D0</accession>
<protein>
    <submittedName>
        <fullName evidence="1">Uncharacterized protein</fullName>
    </submittedName>
</protein>
<dbReference type="AlphaFoldDB" id="A0A2N9L7D0"/>
<dbReference type="EMBL" id="OKRB01000078">
    <property type="protein sequence ID" value="SPE19202.1"/>
    <property type="molecule type" value="Genomic_DNA"/>
</dbReference>
<name>A0A2N9L7D0_9BACT</name>
<dbReference type="Proteomes" id="UP000239735">
    <property type="component" value="Unassembled WGS sequence"/>
</dbReference>
<proteinExistence type="predicted"/>
<reference evidence="2" key="1">
    <citation type="submission" date="2018-02" db="EMBL/GenBank/DDBJ databases">
        <authorList>
            <person name="Hausmann B."/>
        </authorList>
    </citation>
    <scope>NUCLEOTIDE SEQUENCE [LARGE SCALE GENOMIC DNA]</scope>
    <source>
        <strain evidence="2">Peat soil MAG SbA5</strain>
    </source>
</reference>
<gene>
    <name evidence="1" type="ORF">SBA5_220048</name>
</gene>
<evidence type="ECO:0000313" key="1">
    <source>
        <dbReference type="EMBL" id="SPE19202.1"/>
    </source>
</evidence>
<evidence type="ECO:0000313" key="2">
    <source>
        <dbReference type="Proteomes" id="UP000239735"/>
    </source>
</evidence>
<sequence>MTLKWKLKITIPIVLFTLGIVCWSAVPSFRFWIGEAYYYVRPVPRVCKNRTAQFNARVERIRQDAKSFLKIGAKKNDVARFFASENIPVSFNQVAGHDVASGEVYVAGIPECANVACGDDSALIGVRVDVDENGTVISDPVIVSMYTNCL</sequence>
<organism evidence="1 2">
    <name type="scientific">Candidatus Sulfuritelmatomonas gaucii</name>
    <dbReference type="NCBI Taxonomy" id="2043161"/>
    <lineage>
        <taxon>Bacteria</taxon>
        <taxon>Pseudomonadati</taxon>
        <taxon>Acidobacteriota</taxon>
        <taxon>Terriglobia</taxon>
        <taxon>Terriglobales</taxon>
        <taxon>Acidobacteriaceae</taxon>
        <taxon>Candidatus Sulfuritelmatomonas</taxon>
    </lineage>
</organism>